<reference evidence="1" key="1">
    <citation type="submission" date="2021-02" db="EMBL/GenBank/DDBJ databases">
        <title>Copper resistance gene diversity in local Xanthomonas species at agrochemical polluted sites in Trinidad, Trinidad and Tobago.</title>
        <authorList>
            <person name="Ramnarine S.D.B.J."/>
            <person name="Ramsubhag A."/>
            <person name="Jayaraman J."/>
        </authorList>
    </citation>
    <scope>NUCLEOTIDE SEQUENCE</scope>
    <source>
        <strain evidence="1">CaNP6A</strain>
    </source>
</reference>
<gene>
    <name evidence="1" type="ORF">JWH11_04145</name>
</gene>
<dbReference type="PANTHER" id="PTHR11102:SF160">
    <property type="entry name" value="ERAD-ASSOCIATED E3 UBIQUITIN-PROTEIN LIGASE COMPONENT HRD3"/>
    <property type="match status" value="1"/>
</dbReference>
<accession>A0ABS8NRE9</accession>
<protein>
    <submittedName>
        <fullName evidence="1">Sel1 repeat family protein</fullName>
    </submittedName>
</protein>
<evidence type="ECO:0000313" key="2">
    <source>
        <dbReference type="Proteomes" id="UP001430396"/>
    </source>
</evidence>
<dbReference type="Proteomes" id="UP001430396">
    <property type="component" value="Unassembled WGS sequence"/>
</dbReference>
<dbReference type="RefSeq" id="WP_230434419.1">
    <property type="nucleotide sequence ID" value="NZ_JAFFQH010000160.1"/>
</dbReference>
<dbReference type="InterPro" id="IPR011990">
    <property type="entry name" value="TPR-like_helical_dom_sf"/>
</dbReference>
<dbReference type="PANTHER" id="PTHR11102">
    <property type="entry name" value="SEL-1-LIKE PROTEIN"/>
    <property type="match status" value="1"/>
</dbReference>
<dbReference type="EMBL" id="JAFFQI010000179">
    <property type="protein sequence ID" value="MCD0265637.1"/>
    <property type="molecule type" value="Genomic_DNA"/>
</dbReference>
<sequence>MRANYLVAAIVVAALLVGAAVVPDFQKISSASKSLDGSHVSVKIIKSKSNPQGVDVAQQSASLEVPAGSYQQVLKRLERNAQLGDSRAALGIYLKANACVQAMSSELTDDEIRAYASVGIKPEAVESSISKVLADCKDANPESLSKRGEWLRQAARDGNIEAQLLFATDPQAVVGDARDMLRDPGSVAKYKLEAVKYLSGSAAAGNVDAMARLGAIYRDGILARRDIPTSYSYYRAAENVSPGLYGDVLAQMKAQMTADEVLRGEKNANSMSFRCCS</sequence>
<name>A0ABS8NRE9_9XANT</name>
<proteinExistence type="predicted"/>
<organism evidence="1 2">
    <name type="scientific">Xanthomonas melonis</name>
    <dbReference type="NCBI Taxonomy" id="56456"/>
    <lineage>
        <taxon>Bacteria</taxon>
        <taxon>Pseudomonadati</taxon>
        <taxon>Pseudomonadota</taxon>
        <taxon>Gammaproteobacteria</taxon>
        <taxon>Lysobacterales</taxon>
        <taxon>Lysobacteraceae</taxon>
        <taxon>Xanthomonas</taxon>
    </lineage>
</organism>
<dbReference type="InterPro" id="IPR050767">
    <property type="entry name" value="Sel1_AlgK"/>
</dbReference>
<dbReference type="SUPFAM" id="SSF81901">
    <property type="entry name" value="HCP-like"/>
    <property type="match status" value="1"/>
</dbReference>
<keyword evidence="2" id="KW-1185">Reference proteome</keyword>
<dbReference type="Gene3D" id="1.25.40.10">
    <property type="entry name" value="Tetratricopeptide repeat domain"/>
    <property type="match status" value="1"/>
</dbReference>
<evidence type="ECO:0000313" key="1">
    <source>
        <dbReference type="EMBL" id="MCD0265637.1"/>
    </source>
</evidence>
<comment type="caution">
    <text evidence="1">The sequence shown here is derived from an EMBL/GenBank/DDBJ whole genome shotgun (WGS) entry which is preliminary data.</text>
</comment>